<dbReference type="EMBL" id="MN739384">
    <property type="protein sequence ID" value="QHT01964.1"/>
    <property type="molecule type" value="Genomic_DNA"/>
</dbReference>
<dbReference type="AlphaFoldDB" id="A0A6C0CEF0"/>
<protein>
    <submittedName>
        <fullName evidence="1">Uncharacterized protein</fullName>
    </submittedName>
</protein>
<proteinExistence type="predicted"/>
<evidence type="ECO:0000313" key="1">
    <source>
        <dbReference type="EMBL" id="QHT01964.1"/>
    </source>
</evidence>
<reference evidence="1" key="1">
    <citation type="journal article" date="2020" name="Nature">
        <title>Giant virus diversity and host interactions through global metagenomics.</title>
        <authorList>
            <person name="Schulz F."/>
            <person name="Roux S."/>
            <person name="Paez-Espino D."/>
            <person name="Jungbluth S."/>
            <person name="Walsh D.A."/>
            <person name="Denef V.J."/>
            <person name="McMahon K.D."/>
            <person name="Konstantinidis K.T."/>
            <person name="Eloe-Fadrosh E.A."/>
            <person name="Kyrpides N.C."/>
            <person name="Woyke T."/>
        </authorList>
    </citation>
    <scope>NUCLEOTIDE SEQUENCE</scope>
    <source>
        <strain evidence="1">GVMAG-M-3300020523-10</strain>
    </source>
</reference>
<sequence>MSCTPSNLTIYHVSTGNNYLKKLETHKNQQAIKKN</sequence>
<accession>A0A6C0CEF0</accession>
<name>A0A6C0CEF0_9ZZZZ</name>
<organism evidence="1">
    <name type="scientific">viral metagenome</name>
    <dbReference type="NCBI Taxonomy" id="1070528"/>
    <lineage>
        <taxon>unclassified sequences</taxon>
        <taxon>metagenomes</taxon>
        <taxon>organismal metagenomes</taxon>
    </lineage>
</organism>